<dbReference type="Gene3D" id="1.20.58.390">
    <property type="entry name" value="Neurotransmitter-gated ion-channel transmembrane domain"/>
    <property type="match status" value="1"/>
</dbReference>
<dbReference type="GO" id="GO:1902476">
    <property type="term" value="P:chloride transmembrane transport"/>
    <property type="evidence" value="ECO:0000318"/>
    <property type="project" value="GO_Central"/>
</dbReference>
<dbReference type="CDD" id="cd19049">
    <property type="entry name" value="LGIC_TM_anion"/>
    <property type="match status" value="1"/>
</dbReference>
<dbReference type="GO" id="GO:0004890">
    <property type="term" value="F:GABA-A receptor activity"/>
    <property type="evidence" value="ECO:0000318"/>
    <property type="project" value="GO_Central"/>
</dbReference>
<dbReference type="CDD" id="cd18990">
    <property type="entry name" value="LGIC_ECD_GABAAR"/>
    <property type="match status" value="1"/>
</dbReference>
<dbReference type="GO" id="GO:0034707">
    <property type="term" value="C:chloride channel complex"/>
    <property type="evidence" value="ECO:0007669"/>
    <property type="project" value="UniProtKB-KW"/>
</dbReference>
<dbReference type="GO" id="GO:0005254">
    <property type="term" value="F:chloride channel activity"/>
    <property type="evidence" value="ECO:0007669"/>
    <property type="project" value="UniProtKB-KW"/>
</dbReference>
<keyword evidence="15" id="KW-0628">Postsynaptic cell membrane</keyword>
<evidence type="ECO:0000256" key="15">
    <source>
        <dbReference type="ARBA" id="ARBA00023257"/>
    </source>
</evidence>
<evidence type="ECO:0000256" key="11">
    <source>
        <dbReference type="ARBA" id="ARBA00023170"/>
    </source>
</evidence>
<evidence type="ECO:0000256" key="13">
    <source>
        <dbReference type="ARBA" id="ARBA00023180"/>
    </source>
</evidence>
<keyword evidence="4 21" id="KW-0812">Transmembrane</keyword>
<evidence type="ECO:0000313" key="25">
    <source>
        <dbReference type="Proteomes" id="UP000001554"/>
    </source>
</evidence>
<evidence type="ECO:0000256" key="8">
    <source>
        <dbReference type="ARBA" id="ARBA00023065"/>
    </source>
</evidence>
<feature type="transmembrane region" description="Helical" evidence="21">
    <location>
        <begin position="325"/>
        <end position="345"/>
    </location>
</feature>
<evidence type="ECO:0000256" key="1">
    <source>
        <dbReference type="ARBA" id="ARBA00010180"/>
    </source>
</evidence>
<evidence type="ECO:0000259" key="23">
    <source>
        <dbReference type="Pfam" id="PF02931"/>
    </source>
</evidence>
<organism evidence="25 26">
    <name type="scientific">Branchiostoma floridae</name>
    <name type="common">Florida lancelet</name>
    <name type="synonym">Amphioxus</name>
    <dbReference type="NCBI Taxonomy" id="7739"/>
    <lineage>
        <taxon>Eukaryota</taxon>
        <taxon>Metazoa</taxon>
        <taxon>Chordata</taxon>
        <taxon>Cephalochordata</taxon>
        <taxon>Leptocardii</taxon>
        <taxon>Amphioxiformes</taxon>
        <taxon>Branchiostomatidae</taxon>
        <taxon>Branchiostoma</taxon>
    </lineage>
</organism>
<evidence type="ECO:0000256" key="4">
    <source>
        <dbReference type="ARBA" id="ARBA00022692"/>
    </source>
</evidence>
<proteinExistence type="inferred from homology"/>
<evidence type="ECO:0000259" key="24">
    <source>
        <dbReference type="Pfam" id="PF02932"/>
    </source>
</evidence>
<evidence type="ECO:0000256" key="2">
    <source>
        <dbReference type="ARBA" id="ARBA00022448"/>
    </source>
</evidence>
<dbReference type="KEGG" id="bfo:118416518"/>
<dbReference type="PANTHER" id="PTHR18945">
    <property type="entry name" value="NEUROTRANSMITTER GATED ION CHANNEL"/>
    <property type="match status" value="1"/>
</dbReference>
<evidence type="ECO:0000256" key="22">
    <source>
        <dbReference type="SAM" id="MobiDB-lite"/>
    </source>
</evidence>
<dbReference type="GO" id="GO:0045211">
    <property type="term" value="C:postsynaptic membrane"/>
    <property type="evidence" value="ECO:0007669"/>
    <property type="project" value="UniProtKB-SubCell"/>
</dbReference>
<dbReference type="Gene3D" id="2.70.170.10">
    <property type="entry name" value="Neurotransmitter-gated ion-channel ligand-binding domain"/>
    <property type="match status" value="1"/>
</dbReference>
<keyword evidence="10" id="KW-1015">Disulfide bond</keyword>
<dbReference type="InterPro" id="IPR006202">
    <property type="entry name" value="Neur_chan_lig-bd"/>
</dbReference>
<evidence type="ECO:0000256" key="3">
    <source>
        <dbReference type="ARBA" id="ARBA00022475"/>
    </source>
</evidence>
<evidence type="ECO:0000256" key="17">
    <source>
        <dbReference type="ARBA" id="ARBA00023303"/>
    </source>
</evidence>
<evidence type="ECO:0000256" key="12">
    <source>
        <dbReference type="ARBA" id="ARBA00023173"/>
    </source>
</evidence>
<reference evidence="26" key="2">
    <citation type="submission" date="2025-08" db="UniProtKB">
        <authorList>
            <consortium name="RefSeq"/>
        </authorList>
    </citation>
    <scope>IDENTIFICATION</scope>
    <source>
        <strain evidence="26">S238N-H82</strain>
        <tissue evidence="26">Testes</tissue>
    </source>
</reference>
<dbReference type="SUPFAM" id="SSF63712">
    <property type="entry name" value="Nicotinic receptor ligand binding domain-like"/>
    <property type="match status" value="1"/>
</dbReference>
<evidence type="ECO:0000256" key="7">
    <source>
        <dbReference type="ARBA" id="ARBA00023018"/>
    </source>
</evidence>
<name>A0A9J7L7D0_BRAFL</name>
<evidence type="ECO:0000256" key="18">
    <source>
        <dbReference type="ARBA" id="ARBA00024167"/>
    </source>
</evidence>
<evidence type="ECO:0000256" key="5">
    <source>
        <dbReference type="ARBA" id="ARBA00022729"/>
    </source>
</evidence>
<dbReference type="GO" id="GO:1902711">
    <property type="term" value="C:GABA-A receptor complex"/>
    <property type="evidence" value="ECO:0000318"/>
    <property type="project" value="GO_Central"/>
</dbReference>
<feature type="transmembrane region" description="Helical" evidence="21">
    <location>
        <begin position="511"/>
        <end position="531"/>
    </location>
</feature>
<reference evidence="25" key="1">
    <citation type="journal article" date="2020" name="Nat. Ecol. Evol.">
        <title>Deeply conserved synteny resolves early events in vertebrate evolution.</title>
        <authorList>
            <person name="Simakov O."/>
            <person name="Marletaz F."/>
            <person name="Yue J.X."/>
            <person name="O'Connell B."/>
            <person name="Jenkins J."/>
            <person name="Brandt A."/>
            <person name="Calef R."/>
            <person name="Tung C.H."/>
            <person name="Huang T.K."/>
            <person name="Schmutz J."/>
            <person name="Satoh N."/>
            <person name="Yu J.K."/>
            <person name="Putnam N.H."/>
            <person name="Green R.E."/>
            <person name="Rokhsar D.S."/>
        </authorList>
    </citation>
    <scope>NUCLEOTIDE SEQUENCE [LARGE SCALE GENOMIC DNA]</scope>
    <source>
        <strain evidence="25">S238N-H82</strain>
    </source>
</reference>
<feature type="domain" description="Neurotransmitter-gated ion-channel ligand-binding" evidence="23">
    <location>
        <begin position="85"/>
        <end position="291"/>
    </location>
</feature>
<evidence type="ECO:0000256" key="10">
    <source>
        <dbReference type="ARBA" id="ARBA00023157"/>
    </source>
</evidence>
<feature type="region of interest" description="Disordered" evidence="22">
    <location>
        <begin position="436"/>
        <end position="458"/>
    </location>
</feature>
<keyword evidence="8 21" id="KW-0406">Ion transport</keyword>
<feature type="transmembrane region" description="Helical" evidence="21">
    <location>
        <begin position="292"/>
        <end position="313"/>
    </location>
</feature>
<dbReference type="RefSeq" id="XP_035677533.1">
    <property type="nucleotide sequence ID" value="XM_035821640.1"/>
</dbReference>
<feature type="compositionally biased region" description="Low complexity" evidence="22">
    <location>
        <begin position="440"/>
        <end position="451"/>
    </location>
</feature>
<keyword evidence="2 21" id="KW-0813">Transport</keyword>
<dbReference type="GO" id="GO:0051932">
    <property type="term" value="P:synaptic transmission, GABAergic"/>
    <property type="evidence" value="ECO:0000318"/>
    <property type="project" value="GO_Central"/>
</dbReference>
<dbReference type="InterPro" id="IPR006029">
    <property type="entry name" value="Neurotrans-gated_channel_TM"/>
</dbReference>
<keyword evidence="16" id="KW-1071">Ligand-gated ion channel</keyword>
<gene>
    <name evidence="26" type="primary">LOC118416518</name>
</gene>
<protein>
    <recommendedName>
        <fullName evidence="20">Gamma-aminobutyric acid receptor subunit beta</fullName>
    </recommendedName>
</protein>
<dbReference type="InterPro" id="IPR006028">
    <property type="entry name" value="GABAA/Glycine_rcpt"/>
</dbReference>
<keyword evidence="6 21" id="KW-1133">Transmembrane helix</keyword>
<dbReference type="PRINTS" id="PR00252">
    <property type="entry name" value="NRIONCHANNEL"/>
</dbReference>
<dbReference type="InterPro" id="IPR018000">
    <property type="entry name" value="Neurotransmitter_ion_chnl_CS"/>
</dbReference>
<dbReference type="InterPro" id="IPR006201">
    <property type="entry name" value="Neur_channel"/>
</dbReference>
<dbReference type="FunFam" id="2.70.170.10:FF:000021">
    <property type="entry name" value="Gamma-aminobutyric acid receptor isoform 3b"/>
    <property type="match status" value="1"/>
</dbReference>
<dbReference type="NCBIfam" id="TIGR00860">
    <property type="entry name" value="LIC"/>
    <property type="match status" value="1"/>
</dbReference>
<comment type="subcellular location">
    <subcellularLocation>
        <location evidence="19">Postsynaptic cell membrane</location>
        <topology evidence="19">Multi-pass membrane protein</topology>
    </subcellularLocation>
</comment>
<keyword evidence="12" id="KW-0869">Chloride channel</keyword>
<keyword evidence="13" id="KW-0325">Glycoprotein</keyword>
<keyword evidence="17 21" id="KW-0407">Ion channel</keyword>
<dbReference type="Pfam" id="PF02932">
    <property type="entry name" value="Neur_chan_memb"/>
    <property type="match status" value="1"/>
</dbReference>
<dbReference type="Proteomes" id="UP000001554">
    <property type="component" value="Chromosome 5"/>
</dbReference>
<feature type="domain" description="Neurotransmitter-gated ion-channel transmembrane" evidence="24">
    <location>
        <begin position="299"/>
        <end position="525"/>
    </location>
</feature>
<keyword evidence="9 21" id="KW-0472">Membrane</keyword>
<dbReference type="PROSITE" id="PS00236">
    <property type="entry name" value="NEUROTR_ION_CHANNEL"/>
    <property type="match status" value="1"/>
</dbReference>
<keyword evidence="5" id="KW-0732">Signal</keyword>
<comment type="similarity">
    <text evidence="1">Belongs to the ligand-gated ion channel (TC 1.A.9) family. Gamma-aminobutyric acid receptor (TC 1.A.9.5) subfamily.</text>
</comment>
<comment type="catalytic activity">
    <reaction evidence="18">
        <text>chloride(in) = chloride(out)</text>
        <dbReference type="Rhea" id="RHEA:29823"/>
        <dbReference type="ChEBI" id="CHEBI:17996"/>
    </reaction>
</comment>
<dbReference type="SUPFAM" id="SSF90112">
    <property type="entry name" value="Neurotransmitter-gated ion-channel transmembrane pore"/>
    <property type="match status" value="1"/>
</dbReference>
<dbReference type="OMA" id="WVNPYSE"/>
<sequence length="542" mass="61013">MRLSPPNSGRYPPAKKGNVRWASGNAKCITRKMAASSLTTSFPTIIILLLLSTCLIGSCSAQSGVRSAGVEPASSPTIAAADSSLAEVLKNYDRNIRPNFGGPPVRVGLTMSIASIDSISEVNLDYTITVLLRQFWKDPRLAQPWLANKTRPMSLDGRLAEDLWVPDTFLTNAKEAFMHTVTTDNVLIRLYPDGSVIYGMRITAVAHCYMNLRKYPLDEQNCTLEFESYGYTTEDLQLYWMRGDESISGLQSVNEDMQTFQVGAYLTAERVAHYETGEYGVAVFKFHLSRRILYFLMQTYIPAALIVMISWVGFWVNPYSEPARVGLGITTVLTMTTFITSARASVPRISYVKAIDVYLIICFLFSFGALIEYAIVNYTTLVRQKKETKRIPLTPLVVTDIQPSPVTPTGNDMQMVEVGNDVRDAPLATVSEADMDYENPSDAASTPSDDSGMGRQPFGNIRYRVRDRVRDTVKARTTQAGHRVRQTTSRVRRRVGKILDDECIIDRRSRYLFPIAFTLVNLVYWFTYIYVDMKDDKIERDF</sequence>
<feature type="transmembrane region" description="Helical" evidence="21">
    <location>
        <begin position="357"/>
        <end position="376"/>
    </location>
</feature>
<evidence type="ECO:0000256" key="9">
    <source>
        <dbReference type="ARBA" id="ARBA00023136"/>
    </source>
</evidence>
<evidence type="ECO:0000256" key="20">
    <source>
        <dbReference type="ARBA" id="ARBA00071250"/>
    </source>
</evidence>
<keyword evidence="14" id="KW-0868">Chloride</keyword>
<evidence type="ECO:0000256" key="14">
    <source>
        <dbReference type="ARBA" id="ARBA00023214"/>
    </source>
</evidence>
<evidence type="ECO:0000256" key="19">
    <source>
        <dbReference type="ARBA" id="ARBA00034104"/>
    </source>
</evidence>
<accession>A0A9J7L7D0</accession>
<evidence type="ECO:0000313" key="26">
    <source>
        <dbReference type="RefSeq" id="XP_035677533.1"/>
    </source>
</evidence>
<evidence type="ECO:0000256" key="6">
    <source>
        <dbReference type="ARBA" id="ARBA00022989"/>
    </source>
</evidence>
<dbReference type="GeneID" id="118416518"/>
<keyword evidence="25" id="KW-1185">Reference proteome</keyword>
<keyword evidence="7" id="KW-0770">Synapse</keyword>
<dbReference type="PRINTS" id="PR00253">
    <property type="entry name" value="GABAARECEPTR"/>
</dbReference>
<evidence type="ECO:0000256" key="16">
    <source>
        <dbReference type="ARBA" id="ARBA00023286"/>
    </source>
</evidence>
<keyword evidence="11" id="KW-0675">Receptor</keyword>
<dbReference type="InterPro" id="IPR036719">
    <property type="entry name" value="Neuro-gated_channel_TM_sf"/>
</dbReference>
<dbReference type="AlphaFoldDB" id="A0A9J7L7D0"/>
<dbReference type="InterPro" id="IPR038050">
    <property type="entry name" value="Neuro_actylchol_rec"/>
</dbReference>
<dbReference type="Pfam" id="PF02931">
    <property type="entry name" value="Neur_chan_LBD"/>
    <property type="match status" value="1"/>
</dbReference>
<dbReference type="GO" id="GO:0005230">
    <property type="term" value="F:extracellular ligand-gated monoatomic ion channel activity"/>
    <property type="evidence" value="ECO:0007669"/>
    <property type="project" value="InterPro"/>
</dbReference>
<evidence type="ECO:0000256" key="21">
    <source>
        <dbReference type="RuleBase" id="RU000687"/>
    </source>
</evidence>
<dbReference type="InterPro" id="IPR036734">
    <property type="entry name" value="Neur_chan_lig-bd_sf"/>
</dbReference>
<keyword evidence="3" id="KW-1003">Cell membrane</keyword>
<dbReference type="FunFam" id="1.20.58.390:FF:000005">
    <property type="entry name" value="Putative gamma-aminobutyric acid receptor subunit rho-2-like"/>
    <property type="match status" value="1"/>
</dbReference>